<evidence type="ECO:0000256" key="7">
    <source>
        <dbReference type="ARBA" id="ARBA00041129"/>
    </source>
</evidence>
<keyword evidence="11" id="KW-0963">Cytoplasm</keyword>
<dbReference type="SUPFAM" id="SSF53335">
    <property type="entry name" value="S-adenosyl-L-methionine-dependent methyltransferases"/>
    <property type="match status" value="1"/>
</dbReference>
<keyword evidence="3 11" id="KW-0808">Transferase</keyword>
<comment type="subcellular location">
    <subcellularLocation>
        <location evidence="11">Cytoplasm</location>
    </subcellularLocation>
</comment>
<reference evidence="15 16" key="1">
    <citation type="submission" date="2020-08" db="EMBL/GenBank/DDBJ databases">
        <title>Genome sequencing of Purple Non-Sulfur Bacteria from various extreme environments.</title>
        <authorList>
            <person name="Mayer M."/>
        </authorList>
    </citation>
    <scope>NUCLEOTIDE SEQUENCE [LARGE SCALE GENOMIC DNA]</scope>
    <source>
        <strain evidence="15 16">JA131</strain>
    </source>
</reference>
<evidence type="ECO:0000256" key="3">
    <source>
        <dbReference type="ARBA" id="ARBA00022679"/>
    </source>
</evidence>
<dbReference type="Gene3D" id="3.40.50.150">
    <property type="entry name" value="Vaccinia Virus protein VP39"/>
    <property type="match status" value="1"/>
</dbReference>
<dbReference type="InterPro" id="IPR050082">
    <property type="entry name" value="RNA_methyltr_RlmE"/>
</dbReference>
<dbReference type="PANTHER" id="PTHR10920">
    <property type="entry name" value="RIBOSOMAL RNA METHYLTRANSFERASE"/>
    <property type="match status" value="1"/>
</dbReference>
<evidence type="ECO:0000256" key="10">
    <source>
        <dbReference type="ARBA" id="ARBA00048970"/>
    </source>
</evidence>
<proteinExistence type="inferred from homology"/>
<evidence type="ECO:0000256" key="4">
    <source>
        <dbReference type="ARBA" id="ARBA00022691"/>
    </source>
</evidence>
<keyword evidence="1 11" id="KW-0698">rRNA processing</keyword>
<evidence type="ECO:0000256" key="1">
    <source>
        <dbReference type="ARBA" id="ARBA00022552"/>
    </source>
</evidence>
<evidence type="ECO:0000256" key="2">
    <source>
        <dbReference type="ARBA" id="ARBA00022603"/>
    </source>
</evidence>
<keyword evidence="2 11" id="KW-0489">Methyltransferase</keyword>
<dbReference type="InterPro" id="IPR029063">
    <property type="entry name" value="SAM-dependent_MTases_sf"/>
</dbReference>
<dbReference type="InterPro" id="IPR002877">
    <property type="entry name" value="RNA_MeTrfase_FtsJ_dom"/>
</dbReference>
<accession>A0A7W6RAS0</accession>
<name>A0A7W6RAS0_9PROT</name>
<evidence type="ECO:0000259" key="14">
    <source>
        <dbReference type="Pfam" id="PF01728"/>
    </source>
</evidence>
<evidence type="ECO:0000313" key="15">
    <source>
        <dbReference type="EMBL" id="MBB4264494.1"/>
    </source>
</evidence>
<feature type="compositionally biased region" description="Basic residues" evidence="13">
    <location>
        <begin position="40"/>
        <end position="55"/>
    </location>
</feature>
<protein>
    <recommendedName>
        <fullName evidence="7 11">Ribosomal RNA large subunit methyltransferase E</fullName>
        <ecNumber evidence="6 11">2.1.1.166</ecNumber>
    </recommendedName>
    <alternativeName>
        <fullName evidence="9 11">23S rRNA Um2552 methyltransferase</fullName>
    </alternativeName>
    <alternativeName>
        <fullName evidence="8 11">rRNA (uridine-2'-O-)-methyltransferase</fullName>
    </alternativeName>
</protein>
<dbReference type="AlphaFoldDB" id="A0A7W6RAS0"/>
<dbReference type="HAMAP" id="MF_01547">
    <property type="entry name" value="RNA_methyltr_E"/>
    <property type="match status" value="1"/>
</dbReference>
<feature type="domain" description="Ribosomal RNA methyltransferase FtsJ" evidence="14">
    <location>
        <begin position="77"/>
        <end position="265"/>
    </location>
</feature>
<evidence type="ECO:0000256" key="12">
    <source>
        <dbReference type="PIRSR" id="PIRSR005461-1"/>
    </source>
</evidence>
<keyword evidence="4 11" id="KW-0949">S-adenosyl-L-methionine</keyword>
<feature type="active site" description="Proton acceptor" evidence="11 12">
    <location>
        <position position="222"/>
    </location>
</feature>
<evidence type="ECO:0000313" key="16">
    <source>
        <dbReference type="Proteomes" id="UP000554286"/>
    </source>
</evidence>
<evidence type="ECO:0000256" key="11">
    <source>
        <dbReference type="HAMAP-Rule" id="MF_01547"/>
    </source>
</evidence>
<sequence length="272" mass="28562">MTGRGGGRGGRGRDDRGRGGGQGAGESGGGGGDRPVGSGRKLHTRVKTARGRKTSSTRWLQRQLNDPYVLEARRQGFRSRAAFKLIELDDRFGLLRPGLRVVDLGAAPGGWTQVAVARVRAGQPPGGGGPRSNATGLVVGLDILDWEDVVGAVCLTLDFMDPAAPDLLRHHCGGPVDLVLSDMAAPTTGHPQTDHLRVMALAETAWDFAEAVLAPGGTFVCKVFQGGTEGALLTRMKQLCASVKHAKPPASRKDSAEIYVVAQGFKGRPTDA</sequence>
<dbReference type="Proteomes" id="UP000554286">
    <property type="component" value="Unassembled WGS sequence"/>
</dbReference>
<dbReference type="EC" id="2.1.1.166" evidence="6 11"/>
<dbReference type="PIRSF" id="PIRSF005461">
    <property type="entry name" value="23S_rRNA_mtase"/>
    <property type="match status" value="1"/>
</dbReference>
<dbReference type="GO" id="GO:0008650">
    <property type="term" value="F:rRNA (uridine-2'-O-)-methyltransferase activity"/>
    <property type="evidence" value="ECO:0007669"/>
    <property type="project" value="UniProtKB-UniRule"/>
</dbReference>
<feature type="region of interest" description="Disordered" evidence="13">
    <location>
        <begin position="1"/>
        <end position="57"/>
    </location>
</feature>
<keyword evidence="16" id="KW-1185">Reference proteome</keyword>
<comment type="function">
    <text evidence="5 11">Specifically methylates the uridine in position 2552 of 23S rRNA at the 2'-O position of the ribose in the fully assembled 50S ribosomal subunit.</text>
</comment>
<evidence type="ECO:0000256" key="13">
    <source>
        <dbReference type="SAM" id="MobiDB-lite"/>
    </source>
</evidence>
<dbReference type="Pfam" id="PF01728">
    <property type="entry name" value="FtsJ"/>
    <property type="match status" value="1"/>
</dbReference>
<feature type="binding site" evidence="11">
    <location>
        <position position="142"/>
    </location>
    <ligand>
        <name>S-adenosyl-L-methionine</name>
        <dbReference type="ChEBI" id="CHEBI:59789"/>
    </ligand>
</feature>
<dbReference type="RefSeq" id="WP_184042137.1">
    <property type="nucleotide sequence ID" value="NZ_JACIGK010000001.1"/>
</dbReference>
<feature type="binding site" evidence="11">
    <location>
        <position position="111"/>
    </location>
    <ligand>
        <name>S-adenosyl-L-methionine</name>
        <dbReference type="ChEBI" id="CHEBI:59789"/>
    </ligand>
</feature>
<comment type="similarity">
    <text evidence="11">Belongs to the class I-like SAM-binding methyltransferase superfamily. RNA methyltransferase RlmE family.</text>
</comment>
<comment type="caution">
    <text evidence="15">The sequence shown here is derived from an EMBL/GenBank/DDBJ whole genome shotgun (WGS) entry which is preliminary data.</text>
</comment>
<organism evidence="15 16">
    <name type="scientific">Roseospira visakhapatnamensis</name>
    <dbReference type="NCBI Taxonomy" id="390880"/>
    <lineage>
        <taxon>Bacteria</taxon>
        <taxon>Pseudomonadati</taxon>
        <taxon>Pseudomonadota</taxon>
        <taxon>Alphaproteobacteria</taxon>
        <taxon>Rhodospirillales</taxon>
        <taxon>Rhodospirillaceae</taxon>
        <taxon>Roseospira</taxon>
    </lineage>
</organism>
<dbReference type="EMBL" id="JACIGK010000001">
    <property type="protein sequence ID" value="MBB4264494.1"/>
    <property type="molecule type" value="Genomic_DNA"/>
</dbReference>
<dbReference type="PANTHER" id="PTHR10920:SF18">
    <property type="entry name" value="RRNA METHYLTRANSFERASE 2, MITOCHONDRIAL"/>
    <property type="match status" value="1"/>
</dbReference>
<gene>
    <name evidence="11" type="primary">rlmE</name>
    <name evidence="11" type="synonym">ftsJ</name>
    <name evidence="11" type="synonym">rrmJ</name>
    <name evidence="15" type="ORF">GGD89_000100</name>
</gene>
<evidence type="ECO:0000256" key="8">
    <source>
        <dbReference type="ARBA" id="ARBA00041995"/>
    </source>
</evidence>
<feature type="binding site" evidence="11">
    <location>
        <position position="109"/>
    </location>
    <ligand>
        <name>S-adenosyl-L-methionine</name>
        <dbReference type="ChEBI" id="CHEBI:59789"/>
    </ligand>
</feature>
<evidence type="ECO:0000256" key="5">
    <source>
        <dbReference type="ARBA" id="ARBA00037569"/>
    </source>
</evidence>
<feature type="compositionally biased region" description="Gly residues" evidence="13">
    <location>
        <begin position="19"/>
        <end position="34"/>
    </location>
</feature>
<dbReference type="GO" id="GO:0005737">
    <property type="term" value="C:cytoplasm"/>
    <property type="evidence" value="ECO:0007669"/>
    <property type="project" value="UniProtKB-SubCell"/>
</dbReference>
<evidence type="ECO:0000256" key="6">
    <source>
        <dbReference type="ARBA" id="ARBA00038861"/>
    </source>
</evidence>
<evidence type="ECO:0000256" key="9">
    <source>
        <dbReference type="ARBA" id="ARBA00042745"/>
    </source>
</evidence>
<feature type="binding site" evidence="11">
    <location>
        <position position="158"/>
    </location>
    <ligand>
        <name>S-adenosyl-L-methionine</name>
        <dbReference type="ChEBI" id="CHEBI:59789"/>
    </ligand>
</feature>
<comment type="catalytic activity">
    <reaction evidence="10 11">
        <text>uridine(2552) in 23S rRNA + S-adenosyl-L-methionine = 2'-O-methyluridine(2552) in 23S rRNA + S-adenosyl-L-homocysteine + H(+)</text>
        <dbReference type="Rhea" id="RHEA:42720"/>
        <dbReference type="Rhea" id="RHEA-COMP:10202"/>
        <dbReference type="Rhea" id="RHEA-COMP:10203"/>
        <dbReference type="ChEBI" id="CHEBI:15378"/>
        <dbReference type="ChEBI" id="CHEBI:57856"/>
        <dbReference type="ChEBI" id="CHEBI:59789"/>
        <dbReference type="ChEBI" id="CHEBI:65315"/>
        <dbReference type="ChEBI" id="CHEBI:74478"/>
        <dbReference type="EC" id="2.1.1.166"/>
    </reaction>
</comment>
<feature type="binding site" evidence="11">
    <location>
        <position position="182"/>
    </location>
    <ligand>
        <name>S-adenosyl-L-methionine</name>
        <dbReference type="ChEBI" id="CHEBI:59789"/>
    </ligand>
</feature>
<dbReference type="InterPro" id="IPR015507">
    <property type="entry name" value="rRNA-MeTfrase_E"/>
</dbReference>